<dbReference type="InterPro" id="IPR000560">
    <property type="entry name" value="His_Pase_clade-2"/>
</dbReference>
<proteinExistence type="inferred from homology"/>
<accession>A0AAI9EAI6</accession>
<name>A0AAI9EAI6_9PEZI</name>
<dbReference type="PROSITE" id="PS00616">
    <property type="entry name" value="HIS_ACID_PHOSPHAT_1"/>
    <property type="match status" value="1"/>
</dbReference>
<dbReference type="PANTHER" id="PTHR20963">
    <property type="entry name" value="MULTIPLE INOSITOL POLYPHOSPHATE PHOSPHATASE-RELATED"/>
    <property type="match status" value="1"/>
</dbReference>
<dbReference type="PANTHER" id="PTHR20963:SF43">
    <property type="entry name" value="PUTATIVE (AFU_ORTHOLOGUE AFUA_7G01240)-RELATED"/>
    <property type="match status" value="1"/>
</dbReference>
<keyword evidence="3" id="KW-0378">Hydrolase</keyword>
<dbReference type="EMBL" id="CAVMBE010000021">
    <property type="protein sequence ID" value="CAK3999640.1"/>
    <property type="molecule type" value="Genomic_DNA"/>
</dbReference>
<dbReference type="CDD" id="cd07061">
    <property type="entry name" value="HP_HAP_like"/>
    <property type="match status" value="1"/>
</dbReference>
<evidence type="ECO:0000313" key="6">
    <source>
        <dbReference type="Proteomes" id="UP001296104"/>
    </source>
</evidence>
<dbReference type="Gene3D" id="3.40.50.1240">
    <property type="entry name" value="Phosphoglycerate mutase-like"/>
    <property type="match status" value="1"/>
</dbReference>
<comment type="similarity">
    <text evidence="1">Belongs to the histidine acid phosphatase family.</text>
</comment>
<sequence length="740" mass="78786">MEDAFPFDERRGAQDDDQTAAGPCIKKTALRDATSSTRAWTCTNSSSSSRETQKVSLHNNQVLLHKVLFTCKALLLSGLLVFGAMMWKRYVLASAAGLVLAQEDAAAGILEERQAASSNVPQYFQTQPEFLPGPTPTGPAAFLAQTNPAPFAGTTYIPNSPLETQVPISGNTDNGNIFQMQGQLSHYFPNPSGFGVSEYSLPANASIVQLNMLSRHGARYPTTGAGATVLAQKILNFTSNSPAAASGFTSGSRTFTGPLAFLNTWKNQLGAEILTPVGKQELFDSGTLHQIMYGHLYPNNGSKIYARTTTQDRMIQSAEYFMAGFFGLQWTQNASLIVAIENTTGTWNNTLAGYDNCPNSNAPVSQGGTNATREWYNIYLADAVNRLNSYGPAFNWSTTDAYNAQSLCAYETVALGYSAFCGLFNYPEWESYEYSVDINFAGNDMFQSPTGRAVGIGYVVEILARLQHHLITTPTAQINTTLDGMESTFPLNQALNFDFSHDTNIASILTAFGLTQFAQLLPADSLQRNRSLIVSHMEPFGARLDMEIIETPQPLDGNRKAGTKYNSGGTTRYIHFILNQRTIPLGASFSQCGQRDDGWCELTTFMNLQATKLQEAQYEYSCFGKYPSNAYGTINNGVPLANGASASAPAYASGTAARTTTPASSGSATTTSRAAAAATSTGSARAASGAVGGVAGSSSSRAASASATSTARPATTMSTRASSSSSSSSSARAGVVTQIG</sequence>
<feature type="region of interest" description="Disordered" evidence="4">
    <location>
        <begin position="688"/>
        <end position="740"/>
    </location>
</feature>
<comment type="caution">
    <text evidence="5">The sequence shown here is derived from an EMBL/GenBank/DDBJ whole genome shotgun (WGS) entry which is preliminary data.</text>
</comment>
<dbReference type="PROSITE" id="PS00778">
    <property type="entry name" value="HIS_ACID_PHOSPHAT_2"/>
    <property type="match status" value="1"/>
</dbReference>
<dbReference type="Pfam" id="PF00328">
    <property type="entry name" value="His_Phos_2"/>
    <property type="match status" value="1"/>
</dbReference>
<dbReference type="InterPro" id="IPR029033">
    <property type="entry name" value="His_PPase_superfam"/>
</dbReference>
<protein>
    <recommendedName>
        <fullName evidence="2">3-phytase</fullName>
        <ecNumber evidence="2">3.1.3.8</ecNumber>
    </recommendedName>
</protein>
<keyword evidence="6" id="KW-1185">Reference proteome</keyword>
<dbReference type="InterPro" id="IPR033379">
    <property type="entry name" value="Acid_Pase_AS"/>
</dbReference>
<dbReference type="Proteomes" id="UP001296104">
    <property type="component" value="Unassembled WGS sequence"/>
</dbReference>
<dbReference type="GO" id="GO:0016158">
    <property type="term" value="F:inositol hexakisphosphate 3-phosphatase activity"/>
    <property type="evidence" value="ECO:0007669"/>
    <property type="project" value="UniProtKB-EC"/>
</dbReference>
<evidence type="ECO:0000256" key="3">
    <source>
        <dbReference type="ARBA" id="ARBA00022801"/>
    </source>
</evidence>
<feature type="compositionally biased region" description="Low complexity" evidence="4">
    <location>
        <begin position="696"/>
        <end position="740"/>
    </location>
</feature>
<gene>
    <name evidence="5" type="ORF">LECACI_7A004148</name>
</gene>
<dbReference type="GO" id="GO:0003993">
    <property type="term" value="F:acid phosphatase activity"/>
    <property type="evidence" value="ECO:0007669"/>
    <property type="project" value="TreeGrafter"/>
</dbReference>
<dbReference type="EC" id="3.1.3.8" evidence="2"/>
<evidence type="ECO:0000256" key="2">
    <source>
        <dbReference type="ARBA" id="ARBA00012632"/>
    </source>
</evidence>
<dbReference type="SUPFAM" id="SSF53254">
    <property type="entry name" value="Phosphoglycerate mutase-like"/>
    <property type="match status" value="1"/>
</dbReference>
<evidence type="ECO:0000313" key="5">
    <source>
        <dbReference type="EMBL" id="CAK3999640.1"/>
    </source>
</evidence>
<feature type="region of interest" description="Disordered" evidence="4">
    <location>
        <begin position="1"/>
        <end position="20"/>
    </location>
</feature>
<reference evidence="5" key="1">
    <citation type="submission" date="2023-11" db="EMBL/GenBank/DDBJ databases">
        <authorList>
            <person name="Alioto T."/>
            <person name="Alioto T."/>
            <person name="Gomez Garrido J."/>
        </authorList>
    </citation>
    <scope>NUCLEOTIDE SEQUENCE</scope>
</reference>
<dbReference type="AlphaFoldDB" id="A0AAI9EAI6"/>
<organism evidence="5 6">
    <name type="scientific">Lecanosticta acicola</name>
    <dbReference type="NCBI Taxonomy" id="111012"/>
    <lineage>
        <taxon>Eukaryota</taxon>
        <taxon>Fungi</taxon>
        <taxon>Dikarya</taxon>
        <taxon>Ascomycota</taxon>
        <taxon>Pezizomycotina</taxon>
        <taxon>Dothideomycetes</taxon>
        <taxon>Dothideomycetidae</taxon>
        <taxon>Mycosphaerellales</taxon>
        <taxon>Mycosphaerellaceae</taxon>
        <taxon>Lecanosticta</taxon>
    </lineage>
</organism>
<evidence type="ECO:0000256" key="1">
    <source>
        <dbReference type="ARBA" id="ARBA00005375"/>
    </source>
</evidence>
<evidence type="ECO:0000256" key="4">
    <source>
        <dbReference type="SAM" id="MobiDB-lite"/>
    </source>
</evidence>